<evidence type="ECO:0000256" key="5">
    <source>
        <dbReference type="ARBA" id="ARBA00022692"/>
    </source>
</evidence>
<organism evidence="12 13">
    <name type="scientific">Torulaspora globosa</name>
    <dbReference type="NCBI Taxonomy" id="48254"/>
    <lineage>
        <taxon>Eukaryota</taxon>
        <taxon>Fungi</taxon>
        <taxon>Dikarya</taxon>
        <taxon>Ascomycota</taxon>
        <taxon>Saccharomycotina</taxon>
        <taxon>Saccharomycetes</taxon>
        <taxon>Saccharomycetales</taxon>
        <taxon>Saccharomycetaceae</taxon>
        <taxon>Torulaspora</taxon>
    </lineage>
</organism>
<evidence type="ECO:0000313" key="13">
    <source>
        <dbReference type="Proteomes" id="UP000510647"/>
    </source>
</evidence>
<gene>
    <name evidence="11" type="primary">MPS2</name>
    <name evidence="12" type="ORF">HG537_0E05310</name>
</gene>
<dbReference type="OrthoDB" id="4035046at2759"/>
<dbReference type="Proteomes" id="UP000510647">
    <property type="component" value="Chromosome 5"/>
</dbReference>
<sequence>MMDFDKSSSSIILDVAWGNIDKKTQGFIYAKNLPELIREIELVLNRGEAAKGLRLLSNTGQNVIDTFAREKEFFKIYKDEFKEIFQGLVGKTFKDAVEGTFPSGKIPATILQEDLGPSDDGKTPRRNEFRLKSLENRLAALSEELQFKDDIIAEKDRELIKLTRNLSEYKDKYEFLQRQFSFYKDRGERPGHLSVQDDDCKGDQMTSTRHEFIISEMRRKLEEQLLTINALREQMQQSRGGYTWYSVPSRSGKHDYLPFSLLAAIAVILLSLICYLINSYRVADQNSDYTESFWWENSGLLSRFGWYWQDWKENTVQQTSDQAYDRIFGLTDYT</sequence>
<dbReference type="EMBL" id="CP059271">
    <property type="protein sequence ID" value="QLQ81176.1"/>
    <property type="molecule type" value="Genomic_DNA"/>
</dbReference>
<keyword evidence="4 11" id="KW-0963">Cytoplasm</keyword>
<evidence type="ECO:0000256" key="9">
    <source>
        <dbReference type="ARBA" id="ARBA00023212"/>
    </source>
</evidence>
<evidence type="ECO:0000256" key="10">
    <source>
        <dbReference type="ARBA" id="ARBA00023242"/>
    </source>
</evidence>
<comment type="function">
    <text evidence="1 11">Component of the spindle pole body (SPB) required for insertion of the nascent SPB into the nuclear envelope and for the proper execution of spindle pole body (SPB) duplication.</text>
</comment>
<keyword evidence="9 11" id="KW-0206">Cytoskeleton</keyword>
<dbReference type="Pfam" id="PF17060">
    <property type="entry name" value="MPS2"/>
    <property type="match status" value="2"/>
</dbReference>
<feature type="transmembrane region" description="Helical" evidence="11">
    <location>
        <begin position="256"/>
        <end position="277"/>
    </location>
</feature>
<keyword evidence="5 11" id="KW-0812">Transmembrane</keyword>
<reference evidence="12 13" key="1">
    <citation type="submission" date="2020-06" db="EMBL/GenBank/DDBJ databases">
        <title>The yeast mating-type switching endonuclease HO is a domesticated member of an unorthodox homing genetic element family.</title>
        <authorList>
            <person name="Coughlan A.Y."/>
            <person name="Lombardi L."/>
            <person name="Braun-Galleani S."/>
            <person name="Martos A.R."/>
            <person name="Galeote V."/>
            <person name="Bigey F."/>
            <person name="Dequin S."/>
            <person name="Byrne K.P."/>
            <person name="Wolfe K.H."/>
        </authorList>
    </citation>
    <scope>NUCLEOTIDE SEQUENCE [LARGE SCALE GENOMIC DNA]</scope>
    <source>
        <strain evidence="12 13">CBS2947</strain>
    </source>
</reference>
<evidence type="ECO:0000256" key="2">
    <source>
        <dbReference type="ARBA" id="ARBA00008916"/>
    </source>
</evidence>
<keyword evidence="13" id="KW-1185">Reference proteome</keyword>
<dbReference type="AlphaFoldDB" id="A0A7H9HW81"/>
<keyword evidence="7 11" id="KW-0175">Coiled coil</keyword>
<evidence type="ECO:0000256" key="3">
    <source>
        <dbReference type="ARBA" id="ARBA00015584"/>
    </source>
</evidence>
<evidence type="ECO:0000256" key="8">
    <source>
        <dbReference type="ARBA" id="ARBA00023136"/>
    </source>
</evidence>
<dbReference type="GO" id="GO:0031965">
    <property type="term" value="C:nuclear membrane"/>
    <property type="evidence" value="ECO:0007669"/>
    <property type="project" value="UniProtKB-SubCell"/>
</dbReference>
<protein>
    <recommendedName>
        <fullName evidence="3 11">Monopolar spindle protein 2</fullName>
    </recommendedName>
</protein>
<dbReference type="InterPro" id="IPR031433">
    <property type="entry name" value="Mps2"/>
</dbReference>
<dbReference type="GO" id="GO:0005737">
    <property type="term" value="C:cytoplasm"/>
    <property type="evidence" value="ECO:0007669"/>
    <property type="project" value="UniProtKB-UniRule"/>
</dbReference>
<evidence type="ECO:0000256" key="6">
    <source>
        <dbReference type="ARBA" id="ARBA00022989"/>
    </source>
</evidence>
<proteinExistence type="inferred from homology"/>
<keyword evidence="6 11" id="KW-1133">Transmembrane helix</keyword>
<evidence type="ECO:0000256" key="11">
    <source>
        <dbReference type="RuleBase" id="RU362141"/>
    </source>
</evidence>
<evidence type="ECO:0000256" key="4">
    <source>
        <dbReference type="ARBA" id="ARBA00022490"/>
    </source>
</evidence>
<keyword evidence="10 11" id="KW-0539">Nucleus</keyword>
<name>A0A7H9HW81_9SACH</name>
<keyword evidence="8 11" id="KW-0472">Membrane</keyword>
<evidence type="ECO:0000313" key="12">
    <source>
        <dbReference type="EMBL" id="QLQ81176.1"/>
    </source>
</evidence>
<evidence type="ECO:0000256" key="1">
    <source>
        <dbReference type="ARBA" id="ARBA00003044"/>
    </source>
</evidence>
<dbReference type="GO" id="GO:0030474">
    <property type="term" value="P:spindle pole body duplication"/>
    <property type="evidence" value="ECO:0007669"/>
    <property type="project" value="InterPro"/>
</dbReference>
<dbReference type="GO" id="GO:0071988">
    <property type="term" value="P:protein localization to spindle pole body"/>
    <property type="evidence" value="ECO:0007669"/>
    <property type="project" value="InterPro"/>
</dbReference>
<comment type="similarity">
    <text evidence="2 11">Belongs to the MPS2 family.</text>
</comment>
<feature type="coiled-coil region" evidence="11">
    <location>
        <begin position="131"/>
        <end position="186"/>
    </location>
</feature>
<accession>A0A7H9HW81</accession>
<evidence type="ECO:0000256" key="7">
    <source>
        <dbReference type="ARBA" id="ARBA00023054"/>
    </source>
</evidence>
<dbReference type="GO" id="GO:0005816">
    <property type="term" value="C:spindle pole body"/>
    <property type="evidence" value="ECO:0007669"/>
    <property type="project" value="UniProtKB-SubCell"/>
</dbReference>
<comment type="subcellular location">
    <subcellularLocation>
        <location evidence="11">Cytoplasm</location>
        <location evidence="11">Cytoskeleton</location>
        <location evidence="11">Microtubule organizing center</location>
        <location evidence="11">Spindle pole body</location>
    </subcellularLocation>
    <subcellularLocation>
        <location evidence="11">Nucleus membrane</location>
        <topology evidence="11">Single-pass membrane protein</topology>
    </subcellularLocation>
</comment>